<keyword evidence="2" id="KW-1185">Reference proteome</keyword>
<accession>A0A3M7PJF2</accession>
<evidence type="ECO:0000313" key="2">
    <source>
        <dbReference type="Proteomes" id="UP000276133"/>
    </source>
</evidence>
<dbReference type="Proteomes" id="UP000276133">
    <property type="component" value="Unassembled WGS sequence"/>
</dbReference>
<gene>
    <name evidence="1" type="ORF">BpHYR1_017415</name>
</gene>
<name>A0A3M7PJF2_BRAPC</name>
<evidence type="ECO:0000313" key="1">
    <source>
        <dbReference type="EMBL" id="RMZ98854.1"/>
    </source>
</evidence>
<protein>
    <submittedName>
        <fullName evidence="1">Uncharacterized protein</fullName>
    </submittedName>
</protein>
<dbReference type="AlphaFoldDB" id="A0A3M7PJF2"/>
<comment type="caution">
    <text evidence="1">The sequence shown here is derived from an EMBL/GenBank/DDBJ whole genome shotgun (WGS) entry which is preliminary data.</text>
</comment>
<dbReference type="EMBL" id="REGN01010519">
    <property type="protein sequence ID" value="RMZ98854.1"/>
    <property type="molecule type" value="Genomic_DNA"/>
</dbReference>
<organism evidence="1 2">
    <name type="scientific">Brachionus plicatilis</name>
    <name type="common">Marine rotifer</name>
    <name type="synonym">Brachionus muelleri</name>
    <dbReference type="NCBI Taxonomy" id="10195"/>
    <lineage>
        <taxon>Eukaryota</taxon>
        <taxon>Metazoa</taxon>
        <taxon>Spiralia</taxon>
        <taxon>Gnathifera</taxon>
        <taxon>Rotifera</taxon>
        <taxon>Eurotatoria</taxon>
        <taxon>Monogononta</taxon>
        <taxon>Pseudotrocha</taxon>
        <taxon>Ploima</taxon>
        <taxon>Brachionidae</taxon>
        <taxon>Brachionus</taxon>
    </lineage>
</organism>
<reference evidence="1 2" key="1">
    <citation type="journal article" date="2018" name="Sci. Rep.">
        <title>Genomic signatures of local adaptation to the degree of environmental predictability in rotifers.</title>
        <authorList>
            <person name="Franch-Gras L."/>
            <person name="Hahn C."/>
            <person name="Garcia-Roger E.M."/>
            <person name="Carmona M.J."/>
            <person name="Serra M."/>
            <person name="Gomez A."/>
        </authorList>
    </citation>
    <scope>NUCLEOTIDE SEQUENCE [LARGE SCALE GENOMIC DNA]</scope>
    <source>
        <strain evidence="1">HYR1</strain>
    </source>
</reference>
<proteinExistence type="predicted"/>
<sequence>MHANKIENVKSRAEILFLSLNFSNPLINELIHEYYEVFVNSSRSNIKNNMLLGKVWDRFSPIWNLQNGRN</sequence>